<dbReference type="AlphaFoldDB" id="A0A5E4PPL1"/>
<accession>A0A5E4PPL1</accession>
<dbReference type="Proteomes" id="UP000324832">
    <property type="component" value="Unassembled WGS sequence"/>
</dbReference>
<keyword evidence="2" id="KW-1185">Reference proteome</keyword>
<sequence length="185" mass="21447">MPKVIKSDVREVLLKVKEYFLKEKQATAPIIPFVKWHSRRCYRNKNNCHVRSSYLFSGISLRTMTRIIGEGRLAEASSSKIVTPGKNRKKRKDKILMDDFDISVLRRKIHEFYTKIKEIPTVNKLYCALKKDIGFKVLKDNDETHKLPVVYLDETYIHSGLTFGKCWQNDDGTVRQSGPLAINNS</sequence>
<proteinExistence type="predicted"/>
<dbReference type="EMBL" id="FZQP02000226">
    <property type="protein sequence ID" value="VVC88027.1"/>
    <property type="molecule type" value="Genomic_DNA"/>
</dbReference>
<name>A0A5E4PPL1_9NEOP</name>
<protein>
    <submittedName>
        <fullName evidence="1">Uncharacterized protein</fullName>
    </submittedName>
</protein>
<gene>
    <name evidence="1" type="ORF">LSINAPIS_LOCUS1491</name>
</gene>
<reference evidence="1 2" key="1">
    <citation type="submission" date="2017-07" db="EMBL/GenBank/DDBJ databases">
        <authorList>
            <person name="Talla V."/>
            <person name="Backstrom N."/>
        </authorList>
    </citation>
    <scope>NUCLEOTIDE SEQUENCE [LARGE SCALE GENOMIC DNA]</scope>
</reference>
<organism evidence="1 2">
    <name type="scientific">Leptidea sinapis</name>
    <dbReference type="NCBI Taxonomy" id="189913"/>
    <lineage>
        <taxon>Eukaryota</taxon>
        <taxon>Metazoa</taxon>
        <taxon>Ecdysozoa</taxon>
        <taxon>Arthropoda</taxon>
        <taxon>Hexapoda</taxon>
        <taxon>Insecta</taxon>
        <taxon>Pterygota</taxon>
        <taxon>Neoptera</taxon>
        <taxon>Endopterygota</taxon>
        <taxon>Lepidoptera</taxon>
        <taxon>Glossata</taxon>
        <taxon>Ditrysia</taxon>
        <taxon>Papilionoidea</taxon>
        <taxon>Pieridae</taxon>
        <taxon>Dismorphiinae</taxon>
        <taxon>Leptidea</taxon>
    </lineage>
</organism>
<evidence type="ECO:0000313" key="2">
    <source>
        <dbReference type="Proteomes" id="UP000324832"/>
    </source>
</evidence>
<evidence type="ECO:0000313" key="1">
    <source>
        <dbReference type="EMBL" id="VVC88027.1"/>
    </source>
</evidence>